<evidence type="ECO:0000256" key="6">
    <source>
        <dbReference type="ARBA" id="ARBA00022989"/>
    </source>
</evidence>
<keyword evidence="4" id="KW-1003">Cell membrane</keyword>
<dbReference type="Pfam" id="PF12698">
    <property type="entry name" value="ABC2_membrane_3"/>
    <property type="match status" value="1"/>
</dbReference>
<feature type="transmembrane region" description="Helical" evidence="8">
    <location>
        <begin position="266"/>
        <end position="290"/>
    </location>
</feature>
<dbReference type="InterPro" id="IPR047817">
    <property type="entry name" value="ABC2_TM_bact-type"/>
</dbReference>
<dbReference type="OrthoDB" id="9811522at2"/>
<evidence type="ECO:0000256" key="5">
    <source>
        <dbReference type="ARBA" id="ARBA00022692"/>
    </source>
</evidence>
<evidence type="ECO:0000256" key="4">
    <source>
        <dbReference type="ARBA" id="ARBA00022475"/>
    </source>
</evidence>
<accession>A0A369PVU0</accession>
<dbReference type="RefSeq" id="WP_115403088.1">
    <property type="nucleotide sequence ID" value="NZ_QPKV01000004.1"/>
</dbReference>
<feature type="transmembrane region" description="Helical" evidence="8">
    <location>
        <begin position="233"/>
        <end position="254"/>
    </location>
</feature>
<evidence type="ECO:0000256" key="7">
    <source>
        <dbReference type="ARBA" id="ARBA00023136"/>
    </source>
</evidence>
<evidence type="ECO:0000256" key="3">
    <source>
        <dbReference type="ARBA" id="ARBA00022448"/>
    </source>
</evidence>
<feature type="transmembrane region" description="Helical" evidence="8">
    <location>
        <begin position="357"/>
        <end position="376"/>
    </location>
</feature>
<proteinExistence type="inferred from homology"/>
<reference evidence="10 11" key="1">
    <citation type="submission" date="2018-07" db="EMBL/GenBank/DDBJ databases">
        <title>Pedobacter sp. nov., isolated from soil.</title>
        <authorList>
            <person name="Zhou L.Y."/>
            <person name="Du Z.J."/>
        </authorList>
    </citation>
    <scope>NUCLEOTIDE SEQUENCE [LARGE SCALE GENOMIC DNA]</scope>
    <source>
        <strain evidence="10 11">JDX94</strain>
    </source>
</reference>
<keyword evidence="5 8" id="KW-0812">Transmembrane</keyword>
<evidence type="ECO:0000259" key="9">
    <source>
        <dbReference type="PROSITE" id="PS51012"/>
    </source>
</evidence>
<organism evidence="10 11">
    <name type="scientific">Pedobacter chinensis</name>
    <dbReference type="NCBI Taxonomy" id="2282421"/>
    <lineage>
        <taxon>Bacteria</taxon>
        <taxon>Pseudomonadati</taxon>
        <taxon>Bacteroidota</taxon>
        <taxon>Sphingobacteriia</taxon>
        <taxon>Sphingobacteriales</taxon>
        <taxon>Sphingobacteriaceae</taxon>
        <taxon>Pedobacter</taxon>
    </lineage>
</organism>
<feature type="transmembrane region" description="Helical" evidence="8">
    <location>
        <begin position="183"/>
        <end position="208"/>
    </location>
</feature>
<dbReference type="PANTHER" id="PTHR30294">
    <property type="entry name" value="MEMBRANE COMPONENT OF ABC TRANSPORTER YHHJ-RELATED"/>
    <property type="match status" value="1"/>
</dbReference>
<dbReference type="GO" id="GO:0140359">
    <property type="term" value="F:ABC-type transporter activity"/>
    <property type="evidence" value="ECO:0007669"/>
    <property type="project" value="InterPro"/>
</dbReference>
<comment type="subcellular location">
    <subcellularLocation>
        <location evidence="1">Cell membrane</location>
        <topology evidence="1">Multi-pass membrane protein</topology>
    </subcellularLocation>
</comment>
<comment type="similarity">
    <text evidence="2">Belongs to the ABC-2 integral membrane protein family.</text>
</comment>
<feature type="domain" description="ABC transmembrane type-2" evidence="9">
    <location>
        <begin position="145"/>
        <end position="379"/>
    </location>
</feature>
<evidence type="ECO:0000256" key="2">
    <source>
        <dbReference type="ARBA" id="ARBA00007783"/>
    </source>
</evidence>
<dbReference type="InterPro" id="IPR051449">
    <property type="entry name" value="ABC-2_transporter_component"/>
</dbReference>
<protein>
    <submittedName>
        <fullName evidence="10">ABC transporter permease</fullName>
    </submittedName>
</protein>
<dbReference type="Gene3D" id="3.40.1710.10">
    <property type="entry name" value="abc type-2 transporter like domain"/>
    <property type="match status" value="1"/>
</dbReference>
<evidence type="ECO:0000256" key="8">
    <source>
        <dbReference type="SAM" id="Phobius"/>
    </source>
</evidence>
<gene>
    <name evidence="10" type="ORF">DU508_12205</name>
</gene>
<keyword evidence="6 8" id="KW-1133">Transmembrane helix</keyword>
<name>A0A369PVU0_9SPHI</name>
<dbReference type="PROSITE" id="PS51012">
    <property type="entry name" value="ABC_TM2"/>
    <property type="match status" value="1"/>
</dbReference>
<dbReference type="AlphaFoldDB" id="A0A369PVU0"/>
<sequence>MHNFWLLIRREFSLFWSNKIFVFAFIAMPSIVAFMLGSVYQQGRIRHQPVLIIDKDNSPMSAKLCEILSEHNSLHVLDKQYETVNIHRAMLNSRAVAVIVVPDNFEADLLIQKHPEINCYLNMSNTLTAGAVGNAVATAVKTLNAGILINTLQKKGIQASLAMQQQEAFGTNVFLQYNRTGNYLLYLWPGLIFSVLQQLLLLALAVSFSQEYSSNNFNKAGLLGISKSAGKLIFIKMVPYCILAFFTVLNYYLISIYYKIVPPQHPLVLLIGVFLMIISTSLLGIFYSIINPMPLKASQMLMSVASPAFTISGFTWPTEQMPVIIRWVSEAIPLIPFLKIMRLVFVQGAAFADALPHLLHLLALILVFYLLSLFLLKIKINKAIIQETMPNSATLT</sequence>
<dbReference type="GO" id="GO:0005886">
    <property type="term" value="C:plasma membrane"/>
    <property type="evidence" value="ECO:0007669"/>
    <property type="project" value="UniProtKB-SubCell"/>
</dbReference>
<dbReference type="Proteomes" id="UP000253961">
    <property type="component" value="Unassembled WGS sequence"/>
</dbReference>
<dbReference type="PANTHER" id="PTHR30294:SF46">
    <property type="entry name" value="ABC TRANSPORTER PERMEASE"/>
    <property type="match status" value="1"/>
</dbReference>
<keyword evidence="11" id="KW-1185">Reference proteome</keyword>
<evidence type="ECO:0000313" key="11">
    <source>
        <dbReference type="Proteomes" id="UP000253961"/>
    </source>
</evidence>
<dbReference type="InterPro" id="IPR013525">
    <property type="entry name" value="ABC2_TM"/>
</dbReference>
<keyword evidence="7 8" id="KW-0472">Membrane</keyword>
<comment type="caution">
    <text evidence="10">The sequence shown here is derived from an EMBL/GenBank/DDBJ whole genome shotgun (WGS) entry which is preliminary data.</text>
</comment>
<evidence type="ECO:0000256" key="1">
    <source>
        <dbReference type="ARBA" id="ARBA00004651"/>
    </source>
</evidence>
<keyword evidence="3" id="KW-0813">Transport</keyword>
<dbReference type="EMBL" id="QPKV01000004">
    <property type="protein sequence ID" value="RDC56360.1"/>
    <property type="molecule type" value="Genomic_DNA"/>
</dbReference>
<evidence type="ECO:0000313" key="10">
    <source>
        <dbReference type="EMBL" id="RDC56360.1"/>
    </source>
</evidence>
<feature type="transmembrane region" description="Helical" evidence="8">
    <location>
        <begin position="20"/>
        <end position="40"/>
    </location>
</feature>